<reference evidence="3 4" key="1">
    <citation type="submission" date="2016-10" db="EMBL/GenBank/DDBJ databases">
        <authorList>
            <person name="de Groot N.N."/>
        </authorList>
    </citation>
    <scope>NUCLEOTIDE SEQUENCE [LARGE SCALE GENOMIC DNA]</scope>
    <source>
        <strain evidence="3 4">B7-7</strain>
    </source>
</reference>
<protein>
    <recommendedName>
        <fullName evidence="1">Cyclic diguanosine monophosphate-binding protein</fullName>
        <shortName evidence="1">c-di-GMP-binding protein</shortName>
    </recommendedName>
    <alternativeName>
        <fullName evidence="1">Pilz domain-containing protein</fullName>
    </alternativeName>
</protein>
<dbReference type="AlphaFoldDB" id="A0A1H8YWQ4"/>
<dbReference type="PIRSF" id="PIRSF028141">
    <property type="entry name" value="C-di-GMP_BP_PA4608"/>
    <property type="match status" value="1"/>
</dbReference>
<keyword evidence="4" id="KW-1185">Reference proteome</keyword>
<feature type="domain" description="PilZ" evidence="2">
    <location>
        <begin position="8"/>
        <end position="106"/>
    </location>
</feature>
<evidence type="ECO:0000259" key="2">
    <source>
        <dbReference type="Pfam" id="PF07238"/>
    </source>
</evidence>
<dbReference type="InterPro" id="IPR009875">
    <property type="entry name" value="PilZ_domain"/>
</dbReference>
<dbReference type="STRING" id="867345.SAMN05421693_10121"/>
<dbReference type="GO" id="GO:0035438">
    <property type="term" value="F:cyclic-di-GMP binding"/>
    <property type="evidence" value="ECO:0007669"/>
    <property type="project" value="InterPro"/>
</dbReference>
<dbReference type="OrthoDB" id="5298508at2"/>
<evidence type="ECO:0000256" key="1">
    <source>
        <dbReference type="PIRNR" id="PIRNR028141"/>
    </source>
</evidence>
<accession>A0A1H8YWQ4</accession>
<name>A0A1H8YWQ4_9GAMM</name>
<comment type="function">
    <text evidence="1">Binds the second messenger bis-(3'-5') cyclic dimeric guanosine monophosphate (c-di-GMP). Can bind two c-di-GMP molecules per monomer. May play a role in bacterial second-messenger regulated processes. Binding to c-di-GMP induces a conformational change of the C- and N-termini resulting in the exposure of a highly negative surface on one side of the protein to a possible effector protein.</text>
</comment>
<keyword evidence="1" id="KW-0547">Nucleotide-binding</keyword>
<dbReference type="InterPro" id="IPR027021">
    <property type="entry name" value="C-di-GMP_BP_PA4608"/>
</dbReference>
<proteinExistence type="predicted"/>
<dbReference type="SUPFAM" id="SSF141371">
    <property type="entry name" value="PilZ domain-like"/>
    <property type="match status" value="1"/>
</dbReference>
<dbReference type="EMBL" id="FOFO01000001">
    <property type="protein sequence ID" value="SEP56503.1"/>
    <property type="molecule type" value="Genomic_DNA"/>
</dbReference>
<keyword evidence="1" id="KW-0973">c-di-GMP</keyword>
<comment type="subunit">
    <text evidence="1">Monomer in both c-di-GMP-bound and free forms.</text>
</comment>
<dbReference type="RefSeq" id="WP_090202250.1">
    <property type="nucleotide sequence ID" value="NZ_FOFO01000001.1"/>
</dbReference>
<evidence type="ECO:0000313" key="4">
    <source>
        <dbReference type="Proteomes" id="UP000199496"/>
    </source>
</evidence>
<evidence type="ECO:0000313" key="3">
    <source>
        <dbReference type="EMBL" id="SEP56503.1"/>
    </source>
</evidence>
<sequence>MSKEHGQERRHFHRVSFTGVAYVLLDTPEEIAVELVDLSLQGGLVRMPHPVPQTRLGEQGWLRVPLTEDLDIQLKVQLQRINGRDLGLRITSMELDSAQHLKRLVELNLGDHTLLERDLAALYEVHST</sequence>
<organism evidence="3 4">
    <name type="scientific">Ectothiorhodospira magna</name>
    <dbReference type="NCBI Taxonomy" id="867345"/>
    <lineage>
        <taxon>Bacteria</taxon>
        <taxon>Pseudomonadati</taxon>
        <taxon>Pseudomonadota</taxon>
        <taxon>Gammaproteobacteria</taxon>
        <taxon>Chromatiales</taxon>
        <taxon>Ectothiorhodospiraceae</taxon>
        <taxon>Ectothiorhodospira</taxon>
    </lineage>
</organism>
<dbReference type="Gene3D" id="2.40.10.220">
    <property type="entry name" value="predicted glycosyltransferase like domains"/>
    <property type="match status" value="1"/>
</dbReference>
<gene>
    <name evidence="3" type="ORF">SAMN05421693_10121</name>
</gene>
<dbReference type="Proteomes" id="UP000199496">
    <property type="component" value="Unassembled WGS sequence"/>
</dbReference>
<dbReference type="Pfam" id="PF07238">
    <property type="entry name" value="PilZ"/>
    <property type="match status" value="1"/>
</dbReference>